<feature type="compositionally biased region" description="Polar residues" evidence="1">
    <location>
        <begin position="8"/>
        <end position="22"/>
    </location>
</feature>
<accession>A0A834I8L2</accession>
<evidence type="ECO:0000313" key="2">
    <source>
        <dbReference type="EMBL" id="KAF7274701.1"/>
    </source>
</evidence>
<protein>
    <submittedName>
        <fullName evidence="2">Uncharacterized protein</fullName>
    </submittedName>
</protein>
<reference evidence="2" key="1">
    <citation type="submission" date="2020-08" db="EMBL/GenBank/DDBJ databases">
        <title>Genome sequencing and assembly of the red palm weevil Rhynchophorus ferrugineus.</title>
        <authorList>
            <person name="Dias G.B."/>
            <person name="Bergman C.M."/>
            <person name="Manee M."/>
        </authorList>
    </citation>
    <scope>NUCLEOTIDE SEQUENCE</scope>
    <source>
        <strain evidence="2">AA-2017</strain>
        <tissue evidence="2">Whole larva</tissue>
    </source>
</reference>
<comment type="caution">
    <text evidence="2">The sequence shown here is derived from an EMBL/GenBank/DDBJ whole genome shotgun (WGS) entry which is preliminary data.</text>
</comment>
<evidence type="ECO:0000256" key="1">
    <source>
        <dbReference type="SAM" id="MobiDB-lite"/>
    </source>
</evidence>
<keyword evidence="3" id="KW-1185">Reference proteome</keyword>
<sequence>MRVCVHSSFPNRQQQRRPSSSAGDDDDGLCSIAFFLLQAAVASSSHKDRRCSDCTWPFINGRAVLENRNPFVNFAFVNSIRYSRGGIVSTAALF</sequence>
<dbReference type="EMBL" id="JAACXV010012363">
    <property type="protein sequence ID" value="KAF7274701.1"/>
    <property type="molecule type" value="Genomic_DNA"/>
</dbReference>
<dbReference type="Proteomes" id="UP000625711">
    <property type="component" value="Unassembled WGS sequence"/>
</dbReference>
<organism evidence="2 3">
    <name type="scientific">Rhynchophorus ferrugineus</name>
    <name type="common">Red palm weevil</name>
    <name type="synonym">Curculio ferrugineus</name>
    <dbReference type="NCBI Taxonomy" id="354439"/>
    <lineage>
        <taxon>Eukaryota</taxon>
        <taxon>Metazoa</taxon>
        <taxon>Ecdysozoa</taxon>
        <taxon>Arthropoda</taxon>
        <taxon>Hexapoda</taxon>
        <taxon>Insecta</taxon>
        <taxon>Pterygota</taxon>
        <taxon>Neoptera</taxon>
        <taxon>Endopterygota</taxon>
        <taxon>Coleoptera</taxon>
        <taxon>Polyphaga</taxon>
        <taxon>Cucujiformia</taxon>
        <taxon>Curculionidae</taxon>
        <taxon>Dryophthorinae</taxon>
        <taxon>Rhynchophorus</taxon>
    </lineage>
</organism>
<evidence type="ECO:0000313" key="3">
    <source>
        <dbReference type="Proteomes" id="UP000625711"/>
    </source>
</evidence>
<dbReference type="AlphaFoldDB" id="A0A834I8L2"/>
<gene>
    <name evidence="2" type="ORF">GWI33_012626</name>
</gene>
<proteinExistence type="predicted"/>
<name>A0A834I8L2_RHYFE</name>
<feature type="region of interest" description="Disordered" evidence="1">
    <location>
        <begin position="1"/>
        <end position="25"/>
    </location>
</feature>